<feature type="chain" id="PRO_5032794699" evidence="1">
    <location>
        <begin position="21"/>
        <end position="149"/>
    </location>
</feature>
<evidence type="ECO:0000313" key="3">
    <source>
        <dbReference type="Proteomes" id="UP000593994"/>
    </source>
</evidence>
<evidence type="ECO:0000256" key="1">
    <source>
        <dbReference type="SAM" id="SignalP"/>
    </source>
</evidence>
<keyword evidence="1" id="KW-0732">Signal</keyword>
<gene>
    <name evidence="2" type="ORF">HUE88_04845</name>
</gene>
<dbReference type="KEGG" id="sbal:HUE88_04845"/>
<reference evidence="2 3" key="1">
    <citation type="submission" date="2020-05" db="EMBL/GenBank/DDBJ databases">
        <title>Sulfurimonas marisnigri, sp. nov., and Sulfurimonas baltica, sp. nov., manganese oxide reducing chemolithoautotrophs of the class Epsilonproteobacteria isolated from the pelagic redoxclines of the Black and Baltic Seas and emended description of the genus Sulfurimonas.</title>
        <authorList>
            <person name="Henkel J.V."/>
            <person name="Laudan C."/>
            <person name="Werner J."/>
            <person name="Neu T."/>
            <person name="Plewe S."/>
            <person name="Sproer C."/>
            <person name="Bunk B."/>
            <person name="Schulz-Vogt H.N."/>
        </authorList>
    </citation>
    <scope>NUCLEOTIDE SEQUENCE [LARGE SCALE GENOMIC DNA]</scope>
    <source>
        <strain evidence="2 3">GD2</strain>
    </source>
</reference>
<sequence length="149" mass="16863">MKVLALTVGLITFFSVNAFALASEFQTNVDSLEANFKVEKSEPAKKADTVKIAKEVKKQNIIKREPVAPNVPSSSFVDNHQLIQVVKSNDEVLKYSKYNRLTKRIETQVPLGITVLQRTAILYSANKVLTLKHSTNGVEKYYFYFFSRS</sequence>
<name>A0A7S7LYP6_9BACT</name>
<dbReference type="EMBL" id="CP054492">
    <property type="protein sequence ID" value="QOY53014.1"/>
    <property type="molecule type" value="Genomic_DNA"/>
</dbReference>
<proteinExistence type="predicted"/>
<evidence type="ECO:0000313" key="2">
    <source>
        <dbReference type="EMBL" id="QOY53014.1"/>
    </source>
</evidence>
<organism evidence="2 3">
    <name type="scientific">Candidatus Sulfurimonas baltica</name>
    <dbReference type="NCBI Taxonomy" id="2740404"/>
    <lineage>
        <taxon>Bacteria</taxon>
        <taxon>Pseudomonadati</taxon>
        <taxon>Campylobacterota</taxon>
        <taxon>Epsilonproteobacteria</taxon>
        <taxon>Campylobacterales</taxon>
        <taxon>Sulfurimonadaceae</taxon>
        <taxon>Sulfurimonas</taxon>
    </lineage>
</organism>
<dbReference type="Proteomes" id="UP000593994">
    <property type="component" value="Chromosome"/>
</dbReference>
<accession>A0A7S7LYP6</accession>
<dbReference type="AlphaFoldDB" id="A0A7S7LYP6"/>
<keyword evidence="3" id="KW-1185">Reference proteome</keyword>
<feature type="signal peptide" evidence="1">
    <location>
        <begin position="1"/>
        <end position="20"/>
    </location>
</feature>
<dbReference type="RefSeq" id="WP_194371667.1">
    <property type="nucleotide sequence ID" value="NZ_CP054492.1"/>
</dbReference>
<protein>
    <submittedName>
        <fullName evidence="2">Uncharacterized protein</fullName>
    </submittedName>
</protein>